<dbReference type="GO" id="GO:0030246">
    <property type="term" value="F:carbohydrate binding"/>
    <property type="evidence" value="ECO:0007669"/>
    <property type="project" value="InterPro"/>
</dbReference>
<dbReference type="Pfam" id="PF00544">
    <property type="entry name" value="Pectate_lyase_4"/>
    <property type="match status" value="2"/>
</dbReference>
<dbReference type="PANTHER" id="PTHR31683:SF18">
    <property type="entry name" value="PECTATE LYASE 21-RELATED"/>
    <property type="match status" value="1"/>
</dbReference>
<keyword evidence="2" id="KW-0624">Polysaccharide degradation</keyword>
<feature type="region of interest" description="Disordered" evidence="3">
    <location>
        <begin position="661"/>
        <end position="707"/>
    </location>
</feature>
<dbReference type="Gene3D" id="2.160.20.10">
    <property type="entry name" value="Single-stranded right-handed beta-helix, Pectin lyase-like"/>
    <property type="match status" value="2"/>
</dbReference>
<dbReference type="CDD" id="cd04082">
    <property type="entry name" value="CBM35_pectate_lyase-like"/>
    <property type="match status" value="1"/>
</dbReference>
<accession>A0A918RKF4</accession>
<dbReference type="Proteomes" id="UP000614811">
    <property type="component" value="Unassembled WGS sequence"/>
</dbReference>
<evidence type="ECO:0000256" key="1">
    <source>
        <dbReference type="ARBA" id="ARBA00023239"/>
    </source>
</evidence>
<feature type="region of interest" description="Disordered" evidence="3">
    <location>
        <begin position="299"/>
        <end position="318"/>
    </location>
</feature>
<feature type="compositionally biased region" description="Acidic residues" evidence="3">
    <location>
        <begin position="670"/>
        <end position="682"/>
    </location>
</feature>
<dbReference type="GO" id="GO:0005576">
    <property type="term" value="C:extracellular region"/>
    <property type="evidence" value="ECO:0007669"/>
    <property type="project" value="UniProtKB-SubCell"/>
</dbReference>
<evidence type="ECO:0000313" key="6">
    <source>
        <dbReference type="EMBL" id="GHA00484.1"/>
    </source>
</evidence>
<evidence type="ECO:0000256" key="4">
    <source>
        <dbReference type="SAM" id="SignalP"/>
    </source>
</evidence>
<protein>
    <recommendedName>
        <fullName evidence="5">CBM6 domain-containing protein</fullName>
    </recommendedName>
</protein>
<dbReference type="Gene3D" id="2.60.120.260">
    <property type="entry name" value="Galactose-binding domain-like"/>
    <property type="match status" value="2"/>
</dbReference>
<feature type="signal peptide" evidence="4">
    <location>
        <begin position="1"/>
        <end position="24"/>
    </location>
</feature>
<dbReference type="InterPro" id="IPR002022">
    <property type="entry name" value="Pec_lyase"/>
</dbReference>
<dbReference type="InterPro" id="IPR045032">
    <property type="entry name" value="PEL"/>
</dbReference>
<proteinExistence type="inferred from homology"/>
<dbReference type="GO" id="GO:0030570">
    <property type="term" value="F:pectate lyase activity"/>
    <property type="evidence" value="ECO:0007669"/>
    <property type="project" value="InterPro"/>
</dbReference>
<dbReference type="SUPFAM" id="SSF49785">
    <property type="entry name" value="Galactose-binding domain-like"/>
    <property type="match status" value="2"/>
</dbReference>
<evidence type="ECO:0000313" key="7">
    <source>
        <dbReference type="Proteomes" id="UP000614811"/>
    </source>
</evidence>
<feature type="compositionally biased region" description="Acidic residues" evidence="3">
    <location>
        <begin position="512"/>
        <end position="526"/>
    </location>
</feature>
<dbReference type="InterPro" id="IPR006626">
    <property type="entry name" value="PbH1"/>
</dbReference>
<dbReference type="SMART" id="SM00656">
    <property type="entry name" value="Amb_all"/>
    <property type="match status" value="1"/>
</dbReference>
<evidence type="ECO:0000259" key="5">
    <source>
        <dbReference type="PROSITE" id="PS51175"/>
    </source>
</evidence>
<dbReference type="InterPro" id="IPR011050">
    <property type="entry name" value="Pectin_lyase_fold/virulence"/>
</dbReference>
<evidence type="ECO:0000256" key="3">
    <source>
        <dbReference type="SAM" id="MobiDB-lite"/>
    </source>
</evidence>
<dbReference type="SMART" id="SM00710">
    <property type="entry name" value="PbH1"/>
    <property type="match status" value="6"/>
</dbReference>
<reference evidence="6" key="1">
    <citation type="journal article" date="2014" name="Int. J. Syst. Evol. Microbiol.">
        <title>Complete genome sequence of Corynebacterium casei LMG S-19264T (=DSM 44701T), isolated from a smear-ripened cheese.</title>
        <authorList>
            <consortium name="US DOE Joint Genome Institute (JGI-PGF)"/>
            <person name="Walter F."/>
            <person name="Albersmeier A."/>
            <person name="Kalinowski J."/>
            <person name="Ruckert C."/>
        </authorList>
    </citation>
    <scope>NUCLEOTIDE SEQUENCE</scope>
    <source>
        <strain evidence="6">KCTC 12711</strain>
    </source>
</reference>
<dbReference type="PANTHER" id="PTHR31683">
    <property type="entry name" value="PECTATE LYASE 18-RELATED"/>
    <property type="match status" value="1"/>
</dbReference>
<dbReference type="SUPFAM" id="SSF51126">
    <property type="entry name" value="Pectin lyase-like"/>
    <property type="match status" value="2"/>
</dbReference>
<feature type="compositionally biased region" description="Low complexity" evidence="3">
    <location>
        <begin position="532"/>
        <end position="559"/>
    </location>
</feature>
<name>A0A918RKF4_9GAMM</name>
<dbReference type="GO" id="GO:0000272">
    <property type="term" value="P:polysaccharide catabolic process"/>
    <property type="evidence" value="ECO:0007669"/>
    <property type="project" value="UniProtKB-KW"/>
</dbReference>
<gene>
    <name evidence="6" type="ORF">GCM10008090_06600</name>
</gene>
<dbReference type="InterPro" id="IPR008979">
    <property type="entry name" value="Galactose-bd-like_sf"/>
</dbReference>
<dbReference type="InterPro" id="IPR012334">
    <property type="entry name" value="Pectin_lyas_fold"/>
</dbReference>
<comment type="subcellular location">
    <subcellularLocation>
        <location evidence="2">Secreted</location>
    </subcellularLocation>
</comment>
<reference evidence="6" key="2">
    <citation type="submission" date="2020-09" db="EMBL/GenBank/DDBJ databases">
        <authorList>
            <person name="Sun Q."/>
            <person name="Kim S."/>
        </authorList>
    </citation>
    <scope>NUCLEOTIDE SEQUENCE</scope>
    <source>
        <strain evidence="6">KCTC 12711</strain>
    </source>
</reference>
<feature type="compositionally biased region" description="Acidic residues" evidence="3">
    <location>
        <begin position="360"/>
        <end position="374"/>
    </location>
</feature>
<comment type="caution">
    <text evidence="6">The sequence shown here is derived from an EMBL/GenBank/DDBJ whole genome shotgun (WGS) entry which is preliminary data.</text>
</comment>
<organism evidence="6 7">
    <name type="scientific">Arenicella chitinivorans</name>
    <dbReference type="NCBI Taxonomy" id="1329800"/>
    <lineage>
        <taxon>Bacteria</taxon>
        <taxon>Pseudomonadati</taxon>
        <taxon>Pseudomonadota</taxon>
        <taxon>Gammaproteobacteria</taxon>
        <taxon>Arenicellales</taxon>
        <taxon>Arenicellaceae</taxon>
        <taxon>Arenicella</taxon>
    </lineage>
</organism>
<feature type="domain" description="CBM6" evidence="5">
    <location>
        <begin position="382"/>
        <end position="508"/>
    </location>
</feature>
<feature type="region of interest" description="Disordered" evidence="3">
    <location>
        <begin position="491"/>
        <end position="573"/>
    </location>
</feature>
<dbReference type="InterPro" id="IPR005084">
    <property type="entry name" value="CBM6"/>
</dbReference>
<keyword evidence="2" id="KW-0964">Secreted</keyword>
<keyword evidence="7" id="KW-1185">Reference proteome</keyword>
<feature type="chain" id="PRO_5036689401" description="CBM6 domain-containing protein" evidence="4">
    <location>
        <begin position="25"/>
        <end position="1173"/>
    </location>
</feature>
<dbReference type="PROSITE" id="PS51175">
    <property type="entry name" value="CBM6"/>
    <property type="match status" value="1"/>
</dbReference>
<feature type="region of interest" description="Disordered" evidence="3">
    <location>
        <begin position="349"/>
        <end position="383"/>
    </location>
</feature>
<keyword evidence="4" id="KW-0732">Signal</keyword>
<sequence>MRSLTRLAVAVSTACFLSPALTHAQATGFAGQNGGTTGGQGGPTVRATSGTQIHQALCSRPTSDSPIIIEVEGTINHGNTSKVSGSSCNTADDKIEIKDVDNVTIIGVGNGALFDQLGIHLRNANNIIVRNVAVRNVKKSGSPTSNGGDAIGMESDVSNVWVDHVTLSADGGESEGYDSLIDIKADTRYVTLSYSLLQGSDRGGLVGSSSSDLGNGPLTWHHNIFRDLNSRVPLLRGGFAHIYNNWYDGIRSTGINSRRGGEALIENNYFQDARNPIGTFYDDVSGTWDLRGNVFDNINWDTSPSDEDPAGPNPQSTASLAVPYGVSLDDAGCVPALLAQIAGANKGMLTSDGSCSAPDPDPDPDPDPTPDPDPDPNPGDGSNVELTANAANLNQADIENNHSGFTGSGFIDFENNSTSGASWSFTSSQSGNATIKLRFANGGGSSRAMNLSINGNTQQTIDFSTTGAWNNWSEISVPVSGLVTGTNELSVSSANPSGGPNIDKINVIFADTDPDPTPDPDPDPTPDPDPNPGDGSYDDGPNLSIGAGSDGSSKASGTSYGNVRDGNLSSYWSPSGNTGRISIKWSGGETINAINIVEAAGFEGRIGSWRVVNDDNDGQIASGTGAGVIRFNQVTLDKVNFVIDSASSQPAIAEFETYLASQSGTQNPDPDPDPDPTPDPDPDPNPNPGGGDDNALDSSGNPTAACLDLINNDNTNWDESSLRNEQQIVTCLSVTLGKPIGYGEQARGGYDASGGSDLVVIRANGSSSPEQQLAAAIDSDQHNWIVFDKDDFSSETEIAMYRLQCNNGAVQSALGISSASQCIDYKNWCANNGVSSSNCADEFFNQRLNDSDLPIRNLTIGSNTTLDGRGANVKLMFNGFKIGADSSGQSTRLSNSVIVTNLSFEGAGHTEDHGLDPDMLRVTGESNDVWIHKNSFINTGDAAFDVKVGAYNTTISFNRLVDVLRASLHGSSDSRVINQQITTTLHNNMFITTDAFYNRGRSTLRRVPLLRRGSSHHFNNVYVDYWKDIASVRVGGTLHWEDNLFVGLSAVQNEDSDLADAFSKWQVELSDGVVRDGSFTDDGSVVQFASGNCRLNSSYRTGYSGDPGNARNLSLDYSATSSQAIANNQMAPNQDLLDYVNATAGVRGATPYNSPIAKSRSQVLALSQPNCKQ</sequence>
<evidence type="ECO:0000256" key="2">
    <source>
        <dbReference type="RuleBase" id="RU361173"/>
    </source>
</evidence>
<keyword evidence="1 2" id="KW-0456">Lyase</keyword>
<dbReference type="EMBL" id="BMXA01000001">
    <property type="protein sequence ID" value="GHA00484.1"/>
    <property type="molecule type" value="Genomic_DNA"/>
</dbReference>
<comment type="similarity">
    <text evidence="2">Belongs to the polysaccharide lyase 1 family.</text>
</comment>
<keyword evidence="2" id="KW-0119">Carbohydrate metabolism</keyword>
<dbReference type="RefSeq" id="WP_189398567.1">
    <property type="nucleotide sequence ID" value="NZ_BMXA01000001.1"/>
</dbReference>
<dbReference type="AlphaFoldDB" id="A0A918RKF4"/>